<dbReference type="AlphaFoldDB" id="A0A8S4R0U3"/>
<gene>
    <name evidence="2" type="primary">jg11291</name>
    <name evidence="2" type="ORF">PAEG_LOCUS8746</name>
</gene>
<sequence>MCGPRGEVHAEDRRGGGAPSASSVAAPSTTALAACLQHKRGFNPARRTKNYVAFKSYKDRMIIIHGTVQICIVSRITAN</sequence>
<keyword evidence="3" id="KW-1185">Reference proteome</keyword>
<feature type="region of interest" description="Disordered" evidence="1">
    <location>
        <begin position="1"/>
        <end position="25"/>
    </location>
</feature>
<dbReference type="EMBL" id="CAKXAJ010024710">
    <property type="protein sequence ID" value="CAH2229264.1"/>
    <property type="molecule type" value="Genomic_DNA"/>
</dbReference>
<proteinExistence type="predicted"/>
<evidence type="ECO:0000313" key="2">
    <source>
        <dbReference type="EMBL" id="CAH2229264.1"/>
    </source>
</evidence>
<evidence type="ECO:0000313" key="3">
    <source>
        <dbReference type="Proteomes" id="UP000838756"/>
    </source>
</evidence>
<name>A0A8S4R0U3_9NEOP</name>
<protein>
    <submittedName>
        <fullName evidence="2">Jg11291 protein</fullName>
    </submittedName>
</protein>
<comment type="caution">
    <text evidence="2">The sequence shown here is derived from an EMBL/GenBank/DDBJ whole genome shotgun (WGS) entry which is preliminary data.</text>
</comment>
<dbReference type="PROSITE" id="PS51257">
    <property type="entry name" value="PROKAR_LIPOPROTEIN"/>
    <property type="match status" value="1"/>
</dbReference>
<reference evidence="2" key="1">
    <citation type="submission" date="2022-03" db="EMBL/GenBank/DDBJ databases">
        <authorList>
            <person name="Lindestad O."/>
        </authorList>
    </citation>
    <scope>NUCLEOTIDE SEQUENCE</scope>
</reference>
<feature type="compositionally biased region" description="Basic and acidic residues" evidence="1">
    <location>
        <begin position="1"/>
        <end position="15"/>
    </location>
</feature>
<accession>A0A8S4R0U3</accession>
<evidence type="ECO:0000256" key="1">
    <source>
        <dbReference type="SAM" id="MobiDB-lite"/>
    </source>
</evidence>
<organism evidence="2 3">
    <name type="scientific">Pararge aegeria aegeria</name>
    <dbReference type="NCBI Taxonomy" id="348720"/>
    <lineage>
        <taxon>Eukaryota</taxon>
        <taxon>Metazoa</taxon>
        <taxon>Ecdysozoa</taxon>
        <taxon>Arthropoda</taxon>
        <taxon>Hexapoda</taxon>
        <taxon>Insecta</taxon>
        <taxon>Pterygota</taxon>
        <taxon>Neoptera</taxon>
        <taxon>Endopterygota</taxon>
        <taxon>Lepidoptera</taxon>
        <taxon>Glossata</taxon>
        <taxon>Ditrysia</taxon>
        <taxon>Papilionoidea</taxon>
        <taxon>Nymphalidae</taxon>
        <taxon>Satyrinae</taxon>
        <taxon>Satyrini</taxon>
        <taxon>Parargina</taxon>
        <taxon>Pararge</taxon>
    </lineage>
</organism>
<dbReference type="Proteomes" id="UP000838756">
    <property type="component" value="Unassembled WGS sequence"/>
</dbReference>